<dbReference type="GO" id="GO:0022857">
    <property type="term" value="F:transmembrane transporter activity"/>
    <property type="evidence" value="ECO:0007669"/>
    <property type="project" value="InterPro"/>
</dbReference>
<keyword evidence="10" id="KW-1185">Reference proteome</keyword>
<sequence length="438" mass="47776">MTENSADVQKQTDLGREVVPETPSAGKWVEGMSRAFTSLQQRNFRLFWSGQIVSVLGSWMQSIGQAWLVLELTHNAWQLSFVGALQALPILLFSLFGGVFADRWPKRHVLLITKSAAMLQAFLLWLLIYTGSVQVWHIYVLALLLGLTNSLDFPTNRAFVVEMVGREDLPNAIALNSSVTTLARIIGPSLGGIIIAASGVTMLFLLNAVSFLAVIIALLLMRSSELHAQVRPDSEKRQSTWQSLGEGWSYVRITPVVLLLIMVVGLALLFGSNFNVILPLFATNVLNEGAPGYGFLSAAFGVGAFLSTLWLAWGNQKASIRRVLIIMLVFGGLEIAFAGSRIYLLSLALIACVGFVETAFASQSMATLQALPPDHLRGRVMSIQVLLFDGSLPLGYVLTGWLAGLYGAPIALFVCALLVLAVTLVGWLWQRSLEISKR</sequence>
<evidence type="ECO:0000256" key="6">
    <source>
        <dbReference type="ARBA" id="ARBA00023136"/>
    </source>
</evidence>
<dbReference type="PROSITE" id="PS50850">
    <property type="entry name" value="MFS"/>
    <property type="match status" value="1"/>
</dbReference>
<accession>A0A8J3I9J7</accession>
<dbReference type="Proteomes" id="UP000612362">
    <property type="component" value="Unassembled WGS sequence"/>
</dbReference>
<dbReference type="Gene3D" id="1.20.1250.20">
    <property type="entry name" value="MFS general substrate transporter like domains"/>
    <property type="match status" value="1"/>
</dbReference>
<dbReference type="Pfam" id="PF05977">
    <property type="entry name" value="MFS_3"/>
    <property type="match status" value="1"/>
</dbReference>
<evidence type="ECO:0000256" key="4">
    <source>
        <dbReference type="ARBA" id="ARBA00022692"/>
    </source>
</evidence>
<dbReference type="RefSeq" id="WP_220197192.1">
    <property type="nucleotide sequence ID" value="NZ_BNJF01000003.1"/>
</dbReference>
<evidence type="ECO:0000256" key="3">
    <source>
        <dbReference type="ARBA" id="ARBA00022475"/>
    </source>
</evidence>
<comment type="subcellular location">
    <subcellularLocation>
        <location evidence="1">Cell membrane</location>
        <topology evidence="1">Multi-pass membrane protein</topology>
    </subcellularLocation>
</comment>
<feature type="transmembrane region" description="Helical" evidence="7">
    <location>
        <begin position="256"/>
        <end position="281"/>
    </location>
</feature>
<dbReference type="InterPro" id="IPR036259">
    <property type="entry name" value="MFS_trans_sf"/>
</dbReference>
<feature type="transmembrane region" description="Helical" evidence="7">
    <location>
        <begin position="320"/>
        <end position="337"/>
    </location>
</feature>
<keyword evidence="4 7" id="KW-0812">Transmembrane</keyword>
<keyword evidence="6 7" id="KW-0472">Membrane</keyword>
<evidence type="ECO:0000256" key="1">
    <source>
        <dbReference type="ARBA" id="ARBA00004651"/>
    </source>
</evidence>
<dbReference type="PANTHER" id="PTHR23513:SF11">
    <property type="entry name" value="STAPHYLOFERRIN A TRANSPORTER"/>
    <property type="match status" value="1"/>
</dbReference>
<dbReference type="CDD" id="cd06173">
    <property type="entry name" value="MFS_MefA_like"/>
    <property type="match status" value="1"/>
</dbReference>
<dbReference type="InterPro" id="IPR010290">
    <property type="entry name" value="TM_effector"/>
</dbReference>
<feature type="transmembrane region" description="Helical" evidence="7">
    <location>
        <begin position="193"/>
        <end position="221"/>
    </location>
</feature>
<feature type="transmembrane region" description="Helical" evidence="7">
    <location>
        <begin position="410"/>
        <end position="429"/>
    </location>
</feature>
<evidence type="ECO:0000256" key="5">
    <source>
        <dbReference type="ARBA" id="ARBA00022989"/>
    </source>
</evidence>
<feature type="transmembrane region" description="Helical" evidence="7">
    <location>
        <begin position="76"/>
        <end position="101"/>
    </location>
</feature>
<dbReference type="AlphaFoldDB" id="A0A8J3I9J7"/>
<feature type="transmembrane region" description="Helical" evidence="7">
    <location>
        <begin position="122"/>
        <end position="147"/>
    </location>
</feature>
<organism evidence="9 10">
    <name type="scientific">Ktedonospora formicarum</name>
    <dbReference type="NCBI Taxonomy" id="2778364"/>
    <lineage>
        <taxon>Bacteria</taxon>
        <taxon>Bacillati</taxon>
        <taxon>Chloroflexota</taxon>
        <taxon>Ktedonobacteria</taxon>
        <taxon>Ktedonobacterales</taxon>
        <taxon>Ktedonobacteraceae</taxon>
        <taxon>Ktedonospora</taxon>
    </lineage>
</organism>
<evidence type="ECO:0000313" key="10">
    <source>
        <dbReference type="Proteomes" id="UP000612362"/>
    </source>
</evidence>
<evidence type="ECO:0000256" key="2">
    <source>
        <dbReference type="ARBA" id="ARBA00022448"/>
    </source>
</evidence>
<evidence type="ECO:0000313" key="9">
    <source>
        <dbReference type="EMBL" id="GHO47974.1"/>
    </source>
</evidence>
<feature type="transmembrane region" description="Helical" evidence="7">
    <location>
        <begin position="293"/>
        <end position="313"/>
    </location>
</feature>
<keyword evidence="2" id="KW-0813">Transport</keyword>
<comment type="caution">
    <text evidence="9">The sequence shown here is derived from an EMBL/GenBank/DDBJ whole genome shotgun (WGS) entry which is preliminary data.</text>
</comment>
<evidence type="ECO:0000256" key="7">
    <source>
        <dbReference type="SAM" id="Phobius"/>
    </source>
</evidence>
<keyword evidence="5 7" id="KW-1133">Transmembrane helix</keyword>
<feature type="domain" description="Major facilitator superfamily (MFS) profile" evidence="8">
    <location>
        <begin position="43"/>
        <end position="434"/>
    </location>
</feature>
<protein>
    <submittedName>
        <fullName evidence="9">MFS transporter</fullName>
    </submittedName>
</protein>
<feature type="transmembrane region" description="Helical" evidence="7">
    <location>
        <begin position="46"/>
        <end position="70"/>
    </location>
</feature>
<dbReference type="PANTHER" id="PTHR23513">
    <property type="entry name" value="INTEGRAL MEMBRANE EFFLUX PROTEIN-RELATED"/>
    <property type="match status" value="1"/>
</dbReference>
<gene>
    <name evidence="9" type="ORF">KSX_61370</name>
</gene>
<dbReference type="SUPFAM" id="SSF103473">
    <property type="entry name" value="MFS general substrate transporter"/>
    <property type="match status" value="1"/>
</dbReference>
<dbReference type="InterPro" id="IPR020846">
    <property type="entry name" value="MFS_dom"/>
</dbReference>
<proteinExistence type="predicted"/>
<name>A0A8J3I9J7_9CHLR</name>
<dbReference type="EMBL" id="BNJF01000003">
    <property type="protein sequence ID" value="GHO47974.1"/>
    <property type="molecule type" value="Genomic_DNA"/>
</dbReference>
<dbReference type="GO" id="GO:0005886">
    <property type="term" value="C:plasma membrane"/>
    <property type="evidence" value="ECO:0007669"/>
    <property type="project" value="UniProtKB-SubCell"/>
</dbReference>
<keyword evidence="3" id="KW-1003">Cell membrane</keyword>
<reference evidence="9" key="1">
    <citation type="submission" date="2020-10" db="EMBL/GenBank/DDBJ databases">
        <title>Taxonomic study of unclassified bacteria belonging to the class Ktedonobacteria.</title>
        <authorList>
            <person name="Yabe S."/>
            <person name="Wang C.M."/>
            <person name="Zheng Y."/>
            <person name="Sakai Y."/>
            <person name="Cavaletti L."/>
            <person name="Monciardini P."/>
            <person name="Donadio S."/>
        </authorList>
    </citation>
    <scope>NUCLEOTIDE SEQUENCE</scope>
    <source>
        <strain evidence="9">SOSP1-1</strain>
    </source>
</reference>
<evidence type="ECO:0000259" key="8">
    <source>
        <dbReference type="PROSITE" id="PS50850"/>
    </source>
</evidence>